<evidence type="ECO:0000256" key="1">
    <source>
        <dbReference type="ARBA" id="ARBA00006347"/>
    </source>
</evidence>
<feature type="chain" id="PRO_5029464204" evidence="3">
    <location>
        <begin position="19"/>
        <end position="875"/>
    </location>
</feature>
<feature type="signal peptide" evidence="3">
    <location>
        <begin position="1"/>
        <end position="18"/>
    </location>
</feature>
<dbReference type="Pfam" id="PF13848">
    <property type="entry name" value="Thioredoxin_6"/>
    <property type="match status" value="1"/>
</dbReference>
<feature type="compositionally biased region" description="Polar residues" evidence="2">
    <location>
        <begin position="824"/>
        <end position="837"/>
    </location>
</feature>
<dbReference type="GO" id="GO:0034976">
    <property type="term" value="P:response to endoplasmic reticulum stress"/>
    <property type="evidence" value="ECO:0007669"/>
    <property type="project" value="TreeGrafter"/>
</dbReference>
<keyword evidence="3" id="KW-0732">Signal</keyword>
<dbReference type="AlphaFoldDB" id="A0A7I4YIJ2"/>
<evidence type="ECO:0000313" key="4">
    <source>
        <dbReference type="Proteomes" id="UP000025227"/>
    </source>
</evidence>
<organism evidence="4 5">
    <name type="scientific">Haemonchus contortus</name>
    <name type="common">Barber pole worm</name>
    <dbReference type="NCBI Taxonomy" id="6289"/>
    <lineage>
        <taxon>Eukaryota</taxon>
        <taxon>Metazoa</taxon>
        <taxon>Ecdysozoa</taxon>
        <taxon>Nematoda</taxon>
        <taxon>Chromadorea</taxon>
        <taxon>Rhabditida</taxon>
        <taxon>Rhabditina</taxon>
        <taxon>Rhabditomorpha</taxon>
        <taxon>Strongyloidea</taxon>
        <taxon>Trichostrongylidae</taxon>
        <taxon>Haemonchus</taxon>
    </lineage>
</organism>
<accession>A0A7I4YIJ2</accession>
<evidence type="ECO:0000256" key="2">
    <source>
        <dbReference type="SAM" id="MobiDB-lite"/>
    </source>
</evidence>
<feature type="compositionally biased region" description="Basic and acidic residues" evidence="2">
    <location>
        <begin position="21"/>
        <end position="33"/>
    </location>
</feature>
<comment type="similarity">
    <text evidence="1">Belongs to the protein disulfide isomerase family.</text>
</comment>
<dbReference type="WBParaSite" id="HCON_00098190-00001">
    <property type="protein sequence ID" value="HCON_00098190-00001"/>
    <property type="gene ID" value="HCON_00098190"/>
</dbReference>
<protein>
    <submittedName>
        <fullName evidence="5">Thioredoxin domain-containing protein</fullName>
    </submittedName>
</protein>
<dbReference type="GO" id="GO:0003756">
    <property type="term" value="F:protein disulfide isomerase activity"/>
    <property type="evidence" value="ECO:0007669"/>
    <property type="project" value="TreeGrafter"/>
</dbReference>
<reference evidence="5" key="1">
    <citation type="submission" date="2020-12" db="UniProtKB">
        <authorList>
            <consortium name="WormBaseParasite"/>
        </authorList>
    </citation>
    <scope>IDENTIFICATION</scope>
    <source>
        <strain evidence="5">MHco3</strain>
    </source>
</reference>
<feature type="region of interest" description="Disordered" evidence="2">
    <location>
        <begin position="803"/>
        <end position="848"/>
    </location>
</feature>
<dbReference type="GO" id="GO:0005783">
    <property type="term" value="C:endoplasmic reticulum"/>
    <property type="evidence" value="ECO:0007669"/>
    <property type="project" value="TreeGrafter"/>
</dbReference>
<dbReference type="GO" id="GO:0006457">
    <property type="term" value="P:protein folding"/>
    <property type="evidence" value="ECO:0007669"/>
    <property type="project" value="TreeGrafter"/>
</dbReference>
<keyword evidence="4" id="KW-1185">Reference proteome</keyword>
<evidence type="ECO:0000313" key="5">
    <source>
        <dbReference type="WBParaSite" id="HCON_00098190-00001"/>
    </source>
</evidence>
<dbReference type="PANTHER" id="PTHR18929">
    <property type="entry name" value="PROTEIN DISULFIDE ISOMERASE"/>
    <property type="match status" value="1"/>
</dbReference>
<feature type="region of interest" description="Disordered" evidence="2">
    <location>
        <begin position="21"/>
        <end position="44"/>
    </location>
</feature>
<sequence length="875" mass="97256">TMRVLLVIFSLVILQALTEDESRTENAHKEVPPPEKNIATEQPPQIDKENTVNEEIVPEKPSGEMISYAELEKLAKAGRHFMVTVVAADGEMSRDQLKKLPDISKEFAQFNDALKIYSMDARDPKNEKLAEQRIKVVPCTILFLGNADGIIHHDVFAAPLLLQFYQRVLTTAIRKIETCEALSAFEQSAYATVFFVISNEFEETSDILLFARRFLDVKFAYIMKESDIAKDFPAYMYVHRKDGNRIPLEQKMCRELIEDFIRMQTHPPVFNYPADAYLLSTFNEDAHVFYANNLLGISQNKEWLQNIGNALRGKFVVLLCNIDDSELDYAMDYLALKRDGLPYVRIFLRSNNSLYKMEDSFTGEINKDSLIAFLTAFKEGKLKPYIRAPEPPAGLDTAAEVDAAPLKTLVTANYTKVVQNDAKNVLVFLHTTENQHVVSLIEKIAEICEGIESILVAKMDLQQNAFPPNFLPIEKTPSLRMYQARTNAEAIYPDDVLTEQGILKFIEQFAGIIIDHQDLPTESAAKTEPGTVDNAPKTEPVVMENVAKIEPGITENLPKTEPRIVENVPRTEPPVVENASKPEERIVESVPRAEPRVVGNVPQTGSRIVESAPKIEPSVVEAAPQAEPRVVENVPQTGPRTVETAPKIEPRIVETAPKVEPRVLENVSQTGPRTVENAPKAEPRVVENVPQTGPRTVENAPPQTKPRVVENVPQTGPRVVGNVPQTGPRTVETAPKTEPRVVENVPQTGPRTVENAPPQTAPRVVENVPQTGPRVVGNVPQTGPRTVETAPKTEPRVVENVPQTGPRTVENAPPQTEPRVVENVPQTGPRTVENVPQTEPRIVESAPKPEQWIAQYAAKAGAGITENESESHKEL</sequence>
<dbReference type="InterPro" id="IPR036249">
    <property type="entry name" value="Thioredoxin-like_sf"/>
</dbReference>
<dbReference type="OrthoDB" id="5807735at2759"/>
<evidence type="ECO:0000256" key="3">
    <source>
        <dbReference type="SAM" id="SignalP"/>
    </source>
</evidence>
<dbReference type="Gene3D" id="3.40.30.10">
    <property type="entry name" value="Glutaredoxin"/>
    <property type="match status" value="2"/>
</dbReference>
<dbReference type="SUPFAM" id="SSF52833">
    <property type="entry name" value="Thioredoxin-like"/>
    <property type="match status" value="2"/>
</dbReference>
<dbReference type="Proteomes" id="UP000025227">
    <property type="component" value="Unplaced"/>
</dbReference>
<proteinExistence type="inferred from homology"/>
<name>A0A7I4YIJ2_HAECO</name>
<feature type="region of interest" description="Disordered" evidence="2">
    <location>
        <begin position="691"/>
        <end position="732"/>
    </location>
</feature>